<proteinExistence type="predicted"/>
<evidence type="ECO:0000313" key="1">
    <source>
        <dbReference type="EMBL" id="RJG21111.1"/>
    </source>
</evidence>
<sequence length="88" mass="9342">MMSLLPRCGEPGLEVKIYRGGRQGLSDLRQHIGNREVSSTSWGQSPVMSQPGGAVCGARSGLDGCAASSYTSRLHKKINPLAVTSKRV</sequence>
<evidence type="ECO:0000313" key="2">
    <source>
        <dbReference type="Proteomes" id="UP000266177"/>
    </source>
</evidence>
<accession>A0A3A3GD41</accession>
<dbReference type="EMBL" id="QYZD01000027">
    <property type="protein sequence ID" value="RJG21111.1"/>
    <property type="molecule type" value="Genomic_DNA"/>
</dbReference>
<dbReference type="AlphaFoldDB" id="A0A3A3GD41"/>
<gene>
    <name evidence="1" type="ORF">DQX05_22505</name>
</gene>
<organism evidence="1 2">
    <name type="scientific">Paenibacillus thiaminolyticus</name>
    <name type="common">Bacillus thiaminolyticus</name>
    <dbReference type="NCBI Taxonomy" id="49283"/>
    <lineage>
        <taxon>Bacteria</taxon>
        <taxon>Bacillati</taxon>
        <taxon>Bacillota</taxon>
        <taxon>Bacilli</taxon>
        <taxon>Bacillales</taxon>
        <taxon>Paenibacillaceae</taxon>
        <taxon>Paenibacillus</taxon>
    </lineage>
</organism>
<name>A0A3A3GD41_PANTH</name>
<protein>
    <submittedName>
        <fullName evidence="1">Uncharacterized protein</fullName>
    </submittedName>
</protein>
<dbReference type="Proteomes" id="UP000266177">
    <property type="component" value="Unassembled WGS sequence"/>
</dbReference>
<comment type="caution">
    <text evidence="1">The sequence shown here is derived from an EMBL/GenBank/DDBJ whole genome shotgun (WGS) entry which is preliminary data.</text>
</comment>
<reference evidence="1 2" key="1">
    <citation type="submission" date="2018-09" db="EMBL/GenBank/DDBJ databases">
        <title>Paenibacillus SK2017-BO5.</title>
        <authorList>
            <person name="Piskunova J.V."/>
            <person name="Dubiley S.A."/>
            <person name="Severinov K.V."/>
        </authorList>
    </citation>
    <scope>NUCLEOTIDE SEQUENCE [LARGE SCALE GENOMIC DNA]</scope>
    <source>
        <strain evidence="1 2">BO5</strain>
    </source>
</reference>